<name>A0A0M2GXA7_9MICO</name>
<evidence type="ECO:0000313" key="1">
    <source>
        <dbReference type="EMBL" id="KJL38384.1"/>
    </source>
</evidence>
<evidence type="ECO:0000313" key="2">
    <source>
        <dbReference type="Proteomes" id="UP000033956"/>
    </source>
</evidence>
<dbReference type="PATRIC" id="fig|92835.4.peg.2692"/>
<keyword evidence="2" id="KW-1185">Reference proteome</keyword>
<dbReference type="EMBL" id="JYIZ01000055">
    <property type="protein sequence ID" value="KJL38384.1"/>
    <property type="molecule type" value="Genomic_DNA"/>
</dbReference>
<sequence length="736" mass="81094">MPQSRFELALSLLSSSDWRAFEKFASEFLAVEFPSLRTTASPGGDGGRDAELYSPLEDSTVVVQISVQQDWDAKIRQTVKRLGETLPGVTELIYATNQTIGADADELKRKLRTDAKISLDIRDRHWFVERANSPAQRAVAAETLAKQFVDPLIMSTGVQGSPVSLKDEEARIALLQLALDVEDTSSERNLTKSCFESLVVAALRGTSSDDMRTRDEVHRAIAAFVPAGVPGQLEALIDGALARLAKKNGPIKHHRSSDHFHLSHAESTLLKEQTARFLIEEQLLGDELAARAVRAAGKEQGEIDGDELGVVLRGILETVILQRAEDFAAAVTTGESVHVDAQALLNEASRAGSSLGVSPESAVVAIQDVLAAPSPSTTSHLRRLADSYTLFAFLRQTPDVQKVVLTVFSGGKIWLDTSAVLPLIAETLLDSPDHRQYTQLLRAASDAGLELFVTPGVIEEVERHLNLCAAFCHVPRDEWSGRVPFIYSAYIYSGRASGTFLSWLEGIRGRARPEDDVREYLHDLFSISEESLEELADSADPALRAAVKELWMEQHDQRRQSMDPWQMDPGTVARLVAHDVENTIGVLEMRKSESASPMGYRSWWLTMDRTALRIKSYLRDRMGSGAPTSSPALSPDFLSQYLQLGPMRASLERGDSVALPVILDVSHLENVPRALIDFSDEFRSNHAGVEERVLRRMVRDQMDEQRTRLGPVAAGGWNAMEKSITDRIKSTPAASE</sequence>
<gene>
    <name evidence="1" type="ORF">RS81_02655</name>
</gene>
<accession>A0A0M2GXA7</accession>
<protein>
    <submittedName>
        <fullName evidence="1">Uncharacterized protein</fullName>
    </submittedName>
</protein>
<proteinExistence type="predicted"/>
<comment type="caution">
    <text evidence="1">The sequence shown here is derived from an EMBL/GenBank/DDBJ whole genome shotgun (WGS) entry which is preliminary data.</text>
</comment>
<reference evidence="1 2" key="1">
    <citation type="submission" date="2015-02" db="EMBL/GenBank/DDBJ databases">
        <title>Draft genome sequences of ten Microbacterium spp. with emphasis on heavy metal contaminated environments.</title>
        <authorList>
            <person name="Corretto E."/>
        </authorList>
    </citation>
    <scope>NUCLEOTIDE SEQUENCE [LARGE SCALE GENOMIC DNA]</scope>
    <source>
        <strain evidence="1 2">DSM 12510</strain>
    </source>
</reference>
<dbReference type="OrthoDB" id="7069080at2"/>
<dbReference type="Proteomes" id="UP000033956">
    <property type="component" value="Unassembled WGS sequence"/>
</dbReference>
<dbReference type="AlphaFoldDB" id="A0A0M2GXA7"/>
<dbReference type="RefSeq" id="WP_045276569.1">
    <property type="nucleotide sequence ID" value="NZ_BAAAUP010000003.1"/>
</dbReference>
<organism evidence="1 2">
    <name type="scientific">Microbacterium terrae</name>
    <dbReference type="NCBI Taxonomy" id="69369"/>
    <lineage>
        <taxon>Bacteria</taxon>
        <taxon>Bacillati</taxon>
        <taxon>Actinomycetota</taxon>
        <taxon>Actinomycetes</taxon>
        <taxon>Micrococcales</taxon>
        <taxon>Microbacteriaceae</taxon>
        <taxon>Microbacterium</taxon>
    </lineage>
</organism>